<organism evidence="2 3">
    <name type="scientific">Pseudomonas aeruginosa (strain UCBPP-PA14)</name>
    <dbReference type="NCBI Taxonomy" id="208963"/>
    <lineage>
        <taxon>Bacteria</taxon>
        <taxon>Pseudomonadati</taxon>
        <taxon>Pseudomonadota</taxon>
        <taxon>Gammaproteobacteria</taxon>
        <taxon>Pseudomonadales</taxon>
        <taxon>Pseudomonadaceae</taxon>
        <taxon>Pseudomonas</taxon>
    </lineage>
</organism>
<feature type="region of interest" description="Disordered" evidence="1">
    <location>
        <begin position="94"/>
        <end position="113"/>
    </location>
</feature>
<dbReference type="AlphaFoldDB" id="A0A0H2ZAC7"/>
<dbReference type="Proteomes" id="UP000000653">
    <property type="component" value="Chromosome"/>
</dbReference>
<evidence type="ECO:0008006" key="4">
    <source>
        <dbReference type="Google" id="ProtNLM"/>
    </source>
</evidence>
<name>A0A0H2ZAC7_PSEAB</name>
<proteinExistence type="predicted"/>
<dbReference type="Gene3D" id="2.180.10.10">
    <property type="entry name" value="RHS repeat-associated core"/>
    <property type="match status" value="1"/>
</dbReference>
<accession>A0A0H2ZAC7</accession>
<dbReference type="Pfam" id="PF05593">
    <property type="entry name" value="RHS_repeat"/>
    <property type="match status" value="2"/>
</dbReference>
<dbReference type="NCBIfam" id="TIGR01643">
    <property type="entry name" value="YD_repeat_2x"/>
    <property type="match status" value="3"/>
</dbReference>
<sequence>MRLTSDSVVTVALHHGRELVFTLSGSNFVPRNPDQGLLEKKGNGWEYLSADNERLVFDNDGRLLRQTTTALGTRYLAYTANGINVDDEAGNRLTFSEDGKHQPTSLRTPDGQVTYSYDSRRLTAVTRSNGEGSLTRRYHYEDSRNGSLLTGITDERGVRYASWHYDNQGRAISSEHATGAEKISLSHHGGYSTRVTNEYGKQAIYYFQVVNGSRRIVAIEGEPSPNCPSSNSTFTYDERGLLTSKRDNNGNLTTYQYSARGLETSRTEAAGTAQARTITTDWHPTLFLPVQVSEPGRITRYQYDAEGRKTGETVTTR</sequence>
<feature type="compositionally biased region" description="Polar residues" evidence="1">
    <location>
        <begin position="102"/>
        <end position="113"/>
    </location>
</feature>
<dbReference type="SUPFAM" id="SSF82171">
    <property type="entry name" value="DPP6 N-terminal domain-like"/>
    <property type="match status" value="1"/>
</dbReference>
<dbReference type="InterPro" id="IPR031325">
    <property type="entry name" value="RHS_repeat"/>
</dbReference>
<gene>
    <name evidence="2" type="ordered locus">PA14_32840</name>
</gene>
<dbReference type="InterPro" id="IPR006530">
    <property type="entry name" value="YD"/>
</dbReference>
<protein>
    <recommendedName>
        <fullName evidence="4">RHS repeat protein</fullName>
    </recommendedName>
</protein>
<evidence type="ECO:0000313" key="2">
    <source>
        <dbReference type="EMBL" id="ABJ11638.1"/>
    </source>
</evidence>
<dbReference type="KEGG" id="pau:PA14_32840"/>
<evidence type="ECO:0000313" key="3">
    <source>
        <dbReference type="Proteomes" id="UP000000653"/>
    </source>
</evidence>
<reference evidence="2 3" key="1">
    <citation type="journal article" date="2006" name="Genome Biol.">
        <title>Genomic analysis reveals that Pseudomonas aeruginosa virulence is combinatorial.</title>
        <authorList>
            <person name="Lee D.G."/>
            <person name="Urbach J.M."/>
            <person name="Wu G."/>
            <person name="Liberati N.T."/>
            <person name="Feinbaum R.L."/>
            <person name="Miyata S."/>
            <person name="Diggins L.T."/>
            <person name="He J."/>
            <person name="Saucier M."/>
            <person name="Deziel E."/>
            <person name="Friedman L."/>
            <person name="Li L."/>
            <person name="Grills G."/>
            <person name="Montgomery K."/>
            <person name="Kucherlapati R."/>
            <person name="Rahme L.G."/>
            <person name="Ausubel F.M."/>
        </authorList>
    </citation>
    <scope>NUCLEOTIDE SEQUENCE [LARGE SCALE GENOMIC DNA]</scope>
    <source>
        <strain evidence="2 3">UCBPP-PA14</strain>
    </source>
</reference>
<dbReference type="EMBL" id="CP000438">
    <property type="protein sequence ID" value="ABJ11638.1"/>
    <property type="molecule type" value="Genomic_DNA"/>
</dbReference>
<evidence type="ECO:0000256" key="1">
    <source>
        <dbReference type="SAM" id="MobiDB-lite"/>
    </source>
</evidence>
<dbReference type="HOGENOM" id="CLU_036485_0_0_6"/>